<dbReference type="InterPro" id="IPR000572">
    <property type="entry name" value="OxRdtase_Mopterin-bd_dom"/>
</dbReference>
<feature type="domain" description="Moybdenum cofactor oxidoreductase dimerisation" evidence="6">
    <location>
        <begin position="284"/>
        <end position="395"/>
    </location>
</feature>
<sequence>MSRDANPPAPAPSRREALRRGLGGAAGLGIWAWSGASPASWAEDARAEGQELIIHNLVPLDAETPVTALGDWITPIDRFFVRSHFGAPAIGPDGWRLSISGLVDRPIVLSLDDLAGMDQVAMPAVLQCAGNGRGLFKPNVPGIAWARGAVGNAEWSGVRLRDVLDRAGVRDASRHVHLLGADLPPHPKTPAFLRSIPLEKAMDPTTILATHMNGQPLPDLHGGPIRVVVPCWTANHSVKWLRELTLAEEEAPGFYQQTGYRIPRTLAPPGSVIEDPTADVVPVTAMNVKSLITHPGQGQALRPGRVEIAGVAWTGPGRVTRVEVSVDDGPWQEAALEGPEVEGSWRTWRLAWEAPSGPHTLRARATDSHGETQPEQSPWNKSGYLWNAIERVSVEVG</sequence>
<dbReference type="Pfam" id="PF03404">
    <property type="entry name" value="Mo-co_dimer"/>
    <property type="match status" value="1"/>
</dbReference>
<dbReference type="AlphaFoldDB" id="A0A432MNL6"/>
<dbReference type="PANTHER" id="PTHR19372:SF7">
    <property type="entry name" value="SULFITE OXIDASE, MITOCHONDRIAL"/>
    <property type="match status" value="1"/>
</dbReference>
<dbReference type="InterPro" id="IPR006311">
    <property type="entry name" value="TAT_signal"/>
</dbReference>
<keyword evidence="4" id="KW-0560">Oxidoreductase</keyword>
<dbReference type="PANTHER" id="PTHR19372">
    <property type="entry name" value="SULFITE REDUCTASE"/>
    <property type="match status" value="1"/>
</dbReference>
<dbReference type="GO" id="GO:0020037">
    <property type="term" value="F:heme binding"/>
    <property type="evidence" value="ECO:0007669"/>
    <property type="project" value="TreeGrafter"/>
</dbReference>
<dbReference type="Gene3D" id="3.90.420.10">
    <property type="entry name" value="Oxidoreductase, molybdopterin-binding domain"/>
    <property type="match status" value="1"/>
</dbReference>
<dbReference type="SUPFAM" id="SSF56524">
    <property type="entry name" value="Oxidoreductase molybdopterin-binding domain"/>
    <property type="match status" value="1"/>
</dbReference>
<keyword evidence="2" id="KW-0500">Molybdenum</keyword>
<dbReference type="RefSeq" id="WP_126724265.1">
    <property type="nucleotide sequence ID" value="NZ_RYZH01000007.1"/>
</dbReference>
<dbReference type="PROSITE" id="PS51318">
    <property type="entry name" value="TAT"/>
    <property type="match status" value="1"/>
</dbReference>
<dbReference type="GO" id="GO:0008482">
    <property type="term" value="F:sulfite oxidase activity"/>
    <property type="evidence" value="ECO:0007669"/>
    <property type="project" value="TreeGrafter"/>
</dbReference>
<evidence type="ECO:0000313" key="8">
    <source>
        <dbReference type="Proteomes" id="UP000280296"/>
    </source>
</evidence>
<reference evidence="7 8" key="2">
    <citation type="submission" date="2019-01" db="EMBL/GenBank/DDBJ databases">
        <title>Tautonia sociabilis, a novel thermotolerant planctomycete of Isosphaeraceae family, isolated from a 4000 m deep subterranean habitat.</title>
        <authorList>
            <person name="Kovaleva O.L."/>
            <person name="Elcheninov A.G."/>
            <person name="Van Heerden E."/>
            <person name="Toshchakov S.V."/>
            <person name="Novikov A."/>
            <person name="Bonch-Osmolovskaya E.A."/>
            <person name="Kublanov I.V."/>
        </authorList>
    </citation>
    <scope>NUCLEOTIDE SEQUENCE [LARGE SCALE GENOMIC DNA]</scope>
    <source>
        <strain evidence="7 8">GM2012</strain>
    </source>
</reference>
<dbReference type="InterPro" id="IPR005066">
    <property type="entry name" value="MoCF_OxRdtse_dimer"/>
</dbReference>
<dbReference type="InterPro" id="IPR008335">
    <property type="entry name" value="Mopterin_OxRdtase_euk"/>
</dbReference>
<keyword evidence="8" id="KW-1185">Reference proteome</keyword>
<dbReference type="InterPro" id="IPR014756">
    <property type="entry name" value="Ig_E-set"/>
</dbReference>
<evidence type="ECO:0000256" key="1">
    <source>
        <dbReference type="ARBA" id="ARBA00001924"/>
    </source>
</evidence>
<reference evidence="7 8" key="1">
    <citation type="submission" date="2018-12" db="EMBL/GenBank/DDBJ databases">
        <authorList>
            <person name="Toschakov S.V."/>
        </authorList>
    </citation>
    <scope>NUCLEOTIDE SEQUENCE [LARGE SCALE GENOMIC DNA]</scope>
    <source>
        <strain evidence="7 8">GM2012</strain>
    </source>
</reference>
<dbReference type="EMBL" id="RYZH01000007">
    <property type="protein sequence ID" value="RUL88777.1"/>
    <property type="molecule type" value="Genomic_DNA"/>
</dbReference>
<proteinExistence type="predicted"/>
<dbReference type="PRINTS" id="PR00407">
    <property type="entry name" value="EUMOPTERIN"/>
</dbReference>
<evidence type="ECO:0000256" key="3">
    <source>
        <dbReference type="ARBA" id="ARBA00022723"/>
    </source>
</evidence>
<protein>
    <submittedName>
        <fullName evidence="7">Sulfite oxidase-like oxidoreductase</fullName>
    </submittedName>
</protein>
<dbReference type="InterPro" id="IPR036374">
    <property type="entry name" value="OxRdtase_Mopterin-bd_sf"/>
</dbReference>
<dbReference type="GO" id="GO:0030151">
    <property type="term" value="F:molybdenum ion binding"/>
    <property type="evidence" value="ECO:0007669"/>
    <property type="project" value="InterPro"/>
</dbReference>
<evidence type="ECO:0000259" key="6">
    <source>
        <dbReference type="Pfam" id="PF03404"/>
    </source>
</evidence>
<keyword evidence="3" id="KW-0479">Metal-binding</keyword>
<feature type="domain" description="Oxidoreductase molybdopterin-binding" evidence="5">
    <location>
        <begin position="84"/>
        <end position="255"/>
    </location>
</feature>
<dbReference type="GO" id="GO:0006790">
    <property type="term" value="P:sulfur compound metabolic process"/>
    <property type="evidence" value="ECO:0007669"/>
    <property type="project" value="TreeGrafter"/>
</dbReference>
<dbReference type="OrthoDB" id="9778777at2"/>
<dbReference type="GO" id="GO:0043546">
    <property type="term" value="F:molybdopterin cofactor binding"/>
    <property type="evidence" value="ECO:0007669"/>
    <property type="project" value="TreeGrafter"/>
</dbReference>
<accession>A0A432MNL6</accession>
<name>A0A432MNL6_9BACT</name>
<evidence type="ECO:0000313" key="7">
    <source>
        <dbReference type="EMBL" id="RUL88777.1"/>
    </source>
</evidence>
<dbReference type="CDD" id="cd02110">
    <property type="entry name" value="SO_family_Moco_dimer"/>
    <property type="match status" value="1"/>
</dbReference>
<comment type="caution">
    <text evidence="7">The sequence shown here is derived from an EMBL/GenBank/DDBJ whole genome shotgun (WGS) entry which is preliminary data.</text>
</comment>
<dbReference type="Pfam" id="PF00174">
    <property type="entry name" value="Oxidored_molyb"/>
    <property type="match status" value="1"/>
</dbReference>
<evidence type="ECO:0000259" key="5">
    <source>
        <dbReference type="Pfam" id="PF00174"/>
    </source>
</evidence>
<dbReference type="Gene3D" id="2.60.40.650">
    <property type="match status" value="1"/>
</dbReference>
<evidence type="ECO:0000256" key="2">
    <source>
        <dbReference type="ARBA" id="ARBA00022505"/>
    </source>
</evidence>
<dbReference type="SUPFAM" id="SSF81296">
    <property type="entry name" value="E set domains"/>
    <property type="match status" value="1"/>
</dbReference>
<comment type="cofactor">
    <cofactor evidence="1">
        <name>Mo-molybdopterin</name>
        <dbReference type="ChEBI" id="CHEBI:71302"/>
    </cofactor>
</comment>
<evidence type="ECO:0000256" key="4">
    <source>
        <dbReference type="ARBA" id="ARBA00023002"/>
    </source>
</evidence>
<gene>
    <name evidence="7" type="ORF">TsocGM_05320</name>
</gene>
<dbReference type="Proteomes" id="UP000280296">
    <property type="component" value="Unassembled WGS sequence"/>
</dbReference>
<organism evidence="7 8">
    <name type="scientific">Tautonia sociabilis</name>
    <dbReference type="NCBI Taxonomy" id="2080755"/>
    <lineage>
        <taxon>Bacteria</taxon>
        <taxon>Pseudomonadati</taxon>
        <taxon>Planctomycetota</taxon>
        <taxon>Planctomycetia</taxon>
        <taxon>Isosphaerales</taxon>
        <taxon>Isosphaeraceae</taxon>
        <taxon>Tautonia</taxon>
    </lineage>
</organism>